<dbReference type="EMBL" id="JAUDCG010000075">
    <property type="protein sequence ID" value="MDM8158098.1"/>
    <property type="molecule type" value="Genomic_DNA"/>
</dbReference>
<reference evidence="2 3" key="2">
    <citation type="submission" date="2023-06" db="EMBL/GenBank/DDBJ databases">
        <title>Identification and characterization of horizontal gene transfer across gut microbiota members of farm animals based on homology search.</title>
        <authorList>
            <person name="Schwarzerova J."/>
            <person name="Nykrynova M."/>
            <person name="Jureckova K."/>
            <person name="Cejkova D."/>
            <person name="Rychlik I."/>
        </authorList>
    </citation>
    <scope>NUCLEOTIDE SEQUENCE [LARGE SCALE GENOMIC DNA]</scope>
    <source>
        <strain evidence="2 3">ET39</strain>
    </source>
</reference>
<organism evidence="2 3">
    <name type="scientific">Amedibacillus dolichus</name>
    <dbReference type="NCBI Taxonomy" id="31971"/>
    <lineage>
        <taxon>Bacteria</taxon>
        <taxon>Bacillati</taxon>
        <taxon>Bacillota</taxon>
        <taxon>Erysipelotrichia</taxon>
        <taxon>Erysipelotrichales</taxon>
        <taxon>Erysipelotrichaceae</taxon>
        <taxon>Amedibacillus</taxon>
    </lineage>
</organism>
<sequence length="78" mass="8880">MNHSYAFSHLTLEERRIILTGISNGSTKSAIAKTIGKDRSTVAKEIRLHRTLSHKCKMPLECNHYRKCVHGRQCTPDC</sequence>
<keyword evidence="3" id="KW-1185">Reference proteome</keyword>
<accession>A0ABT7UGH9</accession>
<gene>
    <name evidence="2" type="ORF">QUV96_10720</name>
</gene>
<proteinExistence type="predicted"/>
<dbReference type="RefSeq" id="WP_289608524.1">
    <property type="nucleotide sequence ID" value="NZ_JAUDCG010000075.1"/>
</dbReference>
<dbReference type="Pfam" id="PF13936">
    <property type="entry name" value="HTH_38"/>
    <property type="match status" value="1"/>
</dbReference>
<reference evidence="2 3" key="3">
    <citation type="submission" date="2023-06" db="EMBL/GenBank/DDBJ databases">
        <authorList>
            <person name="Zeman M."/>
            <person name="Kubasova T."/>
            <person name="Jahodarova E."/>
            <person name="Nykrynova M."/>
            <person name="Rychlik I."/>
        </authorList>
    </citation>
    <scope>NUCLEOTIDE SEQUENCE [LARGE SCALE GENOMIC DNA]</scope>
    <source>
        <strain evidence="2 3">ET39</strain>
    </source>
</reference>
<evidence type="ECO:0000313" key="3">
    <source>
        <dbReference type="Proteomes" id="UP001529340"/>
    </source>
</evidence>
<feature type="non-terminal residue" evidence="2">
    <location>
        <position position="78"/>
    </location>
</feature>
<feature type="domain" description="Transposase IS30-like HTH" evidence="1">
    <location>
        <begin position="8"/>
        <end position="47"/>
    </location>
</feature>
<evidence type="ECO:0000313" key="2">
    <source>
        <dbReference type="EMBL" id="MDM8158098.1"/>
    </source>
</evidence>
<comment type="caution">
    <text evidence="2">The sequence shown here is derived from an EMBL/GenBank/DDBJ whole genome shotgun (WGS) entry which is preliminary data.</text>
</comment>
<reference evidence="3" key="1">
    <citation type="submission" date="2023-06" db="EMBL/GenBank/DDBJ databases">
        <title>Identification and characterization of horizontal gene transfer across gut microbiota members of farm animals based on homology search.</title>
        <authorList>
            <person name="Zeman M."/>
            <person name="Kubasova T."/>
            <person name="Jahodarova E."/>
            <person name="Nykrynova M."/>
            <person name="Rychlik I."/>
        </authorList>
    </citation>
    <scope>NUCLEOTIDE SEQUENCE [LARGE SCALE GENOMIC DNA]</scope>
    <source>
        <strain evidence="3">ET39</strain>
    </source>
</reference>
<evidence type="ECO:0000259" key="1">
    <source>
        <dbReference type="Pfam" id="PF13936"/>
    </source>
</evidence>
<protein>
    <submittedName>
        <fullName evidence="2">Helix-turn-helix domain-containing protein</fullName>
    </submittedName>
</protein>
<name>A0ABT7UGH9_9FIRM</name>
<dbReference type="InterPro" id="IPR025246">
    <property type="entry name" value="IS30-like_HTH"/>
</dbReference>
<dbReference type="SUPFAM" id="SSF109709">
    <property type="entry name" value="KorB DNA-binding domain-like"/>
    <property type="match status" value="1"/>
</dbReference>
<dbReference type="Proteomes" id="UP001529340">
    <property type="component" value="Unassembled WGS sequence"/>
</dbReference>